<proteinExistence type="predicted"/>
<geneLocation type="plasmid" evidence="1">
    <name>1</name>
</geneLocation>
<keyword evidence="1" id="KW-0614">Plasmid</keyword>
<reference evidence="1" key="1">
    <citation type="submission" date="2019-12" db="EMBL/GenBank/DDBJ databases">
        <authorList>
            <person name="Cremers G."/>
        </authorList>
    </citation>
    <scope>NUCLEOTIDE SEQUENCE</scope>
    <source>
        <strain evidence="1">Mbul2</strain>
        <plasmid evidence="1">1</plasmid>
    </source>
</reference>
<evidence type="ECO:0000313" key="1">
    <source>
        <dbReference type="EMBL" id="CAA2137707.1"/>
    </source>
</evidence>
<name>A0A679JMD9_9HYPH</name>
<gene>
    <name evidence="1" type="ORF">MBLL_00788</name>
</gene>
<sequence length="46" mass="5482">MIVINNDVMTMILQRSGLNKRVHRRPDYFISNFCKKVDILERLSLC</sequence>
<protein>
    <submittedName>
        <fullName evidence="1">Uncharacterized protein</fullName>
    </submittedName>
</protein>
<dbReference type="AlphaFoldDB" id="A0A679JMD9"/>
<dbReference type="EMBL" id="LR743510">
    <property type="protein sequence ID" value="CAA2137707.1"/>
    <property type="molecule type" value="Genomic_DNA"/>
</dbReference>
<organism evidence="1">
    <name type="scientific">Methylobacterium bullatum</name>
    <dbReference type="NCBI Taxonomy" id="570505"/>
    <lineage>
        <taxon>Bacteria</taxon>
        <taxon>Pseudomonadati</taxon>
        <taxon>Pseudomonadota</taxon>
        <taxon>Alphaproteobacteria</taxon>
        <taxon>Hyphomicrobiales</taxon>
        <taxon>Methylobacteriaceae</taxon>
        <taxon>Methylobacterium</taxon>
    </lineage>
</organism>
<accession>A0A679JMD9</accession>